<keyword evidence="2" id="KW-0812">Transmembrane</keyword>
<protein>
    <recommendedName>
        <fullName evidence="5">Zinc ribbon domain-containing protein</fullName>
    </recommendedName>
</protein>
<feature type="transmembrane region" description="Helical" evidence="2">
    <location>
        <begin position="47"/>
        <end position="69"/>
    </location>
</feature>
<evidence type="ECO:0000313" key="3">
    <source>
        <dbReference type="EMBL" id="MEK8132513.1"/>
    </source>
</evidence>
<name>A0ABU9DWM2_9BACL</name>
<evidence type="ECO:0008006" key="5">
    <source>
        <dbReference type="Google" id="ProtNLM"/>
    </source>
</evidence>
<dbReference type="RefSeq" id="WP_341419646.1">
    <property type="nucleotide sequence ID" value="NZ_JBBPCC010000031.1"/>
</dbReference>
<feature type="transmembrane region" description="Helical" evidence="2">
    <location>
        <begin position="75"/>
        <end position="96"/>
    </location>
</feature>
<evidence type="ECO:0000313" key="4">
    <source>
        <dbReference type="Proteomes" id="UP001469365"/>
    </source>
</evidence>
<proteinExistence type="predicted"/>
<feature type="transmembrane region" description="Helical" evidence="2">
    <location>
        <begin position="12"/>
        <end position="35"/>
    </location>
</feature>
<evidence type="ECO:0000256" key="2">
    <source>
        <dbReference type="SAM" id="Phobius"/>
    </source>
</evidence>
<keyword evidence="2" id="KW-1133">Transmembrane helix</keyword>
<feature type="region of interest" description="Disordered" evidence="1">
    <location>
        <begin position="187"/>
        <end position="206"/>
    </location>
</feature>
<dbReference type="EMBL" id="JBBPCC010000031">
    <property type="protein sequence ID" value="MEK8132513.1"/>
    <property type="molecule type" value="Genomic_DNA"/>
</dbReference>
<keyword evidence="4" id="KW-1185">Reference proteome</keyword>
<organism evidence="3 4">
    <name type="scientific">Paenibacillus filicis</name>
    <dbReference type="NCBI Taxonomy" id="669464"/>
    <lineage>
        <taxon>Bacteria</taxon>
        <taxon>Bacillati</taxon>
        <taxon>Bacillota</taxon>
        <taxon>Bacilli</taxon>
        <taxon>Bacillales</taxon>
        <taxon>Paenibacillaceae</taxon>
        <taxon>Paenibacillus</taxon>
    </lineage>
</organism>
<evidence type="ECO:0000256" key="1">
    <source>
        <dbReference type="SAM" id="MobiDB-lite"/>
    </source>
</evidence>
<comment type="caution">
    <text evidence="3">The sequence shown here is derived from an EMBL/GenBank/DDBJ whole genome shotgun (WGS) entry which is preliminary data.</text>
</comment>
<sequence length="235" mass="27289">MYKSDKPVIPNWIIWGTFVVFFPVAFLLMVIRMLCHWNLRYQRIQDWKSLGFMFLLVGLGLIVLCYWGSEGQDMAFIFILSIILFLSPFLIAVHFLKKSKRLRIQMEEDYRIYKNMIFQQRIGRVSHMIELIQEKPKLVTNDLMRMQQKAMLPGCWIDFATGQIRLDREVRVDEQTQAAPVLETAQSEVVRSARAPKPPQQPRQAECKGCGSQVVLKPGETRTCEYCGSEMAYGA</sequence>
<accession>A0ABU9DWM2</accession>
<dbReference type="Proteomes" id="UP001469365">
    <property type="component" value="Unassembled WGS sequence"/>
</dbReference>
<gene>
    <name evidence="3" type="ORF">WMW72_31915</name>
</gene>
<keyword evidence="2" id="KW-0472">Membrane</keyword>
<reference evidence="3 4" key="1">
    <citation type="submission" date="2024-04" db="EMBL/GenBank/DDBJ databases">
        <title>draft genome sequnece of Paenibacillus filicis.</title>
        <authorList>
            <person name="Kim D.-U."/>
        </authorList>
    </citation>
    <scope>NUCLEOTIDE SEQUENCE [LARGE SCALE GENOMIC DNA]</scope>
    <source>
        <strain evidence="3 4">KACC14197</strain>
    </source>
</reference>